<feature type="non-terminal residue" evidence="11">
    <location>
        <position position="1"/>
    </location>
</feature>
<keyword evidence="4" id="KW-0479">Metal-binding</keyword>
<gene>
    <name evidence="11" type="ORF">METZ01_LOCUS515837</name>
</gene>
<keyword evidence="8" id="KW-0119">Carbohydrate metabolism</keyword>
<evidence type="ECO:0000256" key="2">
    <source>
        <dbReference type="ARBA" id="ARBA00001936"/>
    </source>
</evidence>
<keyword evidence="7" id="KW-0464">Manganese</keyword>
<evidence type="ECO:0000256" key="1">
    <source>
        <dbReference type="ARBA" id="ARBA00001911"/>
    </source>
</evidence>
<dbReference type="SUPFAM" id="SSF56327">
    <property type="entry name" value="LDH C-terminal domain-like"/>
    <property type="match status" value="1"/>
</dbReference>
<dbReference type="InterPro" id="IPR036291">
    <property type="entry name" value="NAD(P)-bd_dom_sf"/>
</dbReference>
<keyword evidence="9" id="KW-0326">Glycosidase</keyword>
<dbReference type="InterPro" id="IPR022616">
    <property type="entry name" value="Glyco_hydro_4_C"/>
</dbReference>
<dbReference type="InterPro" id="IPR001088">
    <property type="entry name" value="Glyco_hydro_4"/>
</dbReference>
<dbReference type="Pfam" id="PF02056">
    <property type="entry name" value="Glyco_hydro_4"/>
    <property type="match status" value="1"/>
</dbReference>
<dbReference type="GO" id="GO:0005975">
    <property type="term" value="P:carbohydrate metabolic process"/>
    <property type="evidence" value="ECO:0007669"/>
    <property type="project" value="InterPro"/>
</dbReference>
<keyword evidence="6" id="KW-0520">NAD</keyword>
<sequence length="228" mass="26735">LFHSLRVIPPIIEICDDINKICPDAYVFNFSNPMQRICHAVSVKFPEMKFIGLCHAIAEMERDLPELLKTDFSNIEYRAGGLNHISILVDVKYKDSQKDAYPLIREKALEYYKNYIIDFEKMNEQSTSPGAERGIFLKLFETYGYLPILTDSHLGEYLPWAHSIADHYAILEFYKNYKKNCMTVYRSKEMHGYYFDQKRHSKERLVDLMEAVIENKNIEEAAVNILNK</sequence>
<evidence type="ECO:0000256" key="5">
    <source>
        <dbReference type="ARBA" id="ARBA00022801"/>
    </source>
</evidence>
<evidence type="ECO:0000256" key="6">
    <source>
        <dbReference type="ARBA" id="ARBA00023027"/>
    </source>
</evidence>
<evidence type="ECO:0000313" key="11">
    <source>
        <dbReference type="EMBL" id="SVE62983.1"/>
    </source>
</evidence>
<evidence type="ECO:0000259" key="10">
    <source>
        <dbReference type="Pfam" id="PF11975"/>
    </source>
</evidence>
<dbReference type="PANTHER" id="PTHR32092:SF6">
    <property type="entry name" value="ALPHA-GALACTOSIDASE"/>
    <property type="match status" value="1"/>
</dbReference>
<organism evidence="11">
    <name type="scientific">marine metagenome</name>
    <dbReference type="NCBI Taxonomy" id="408172"/>
    <lineage>
        <taxon>unclassified sequences</taxon>
        <taxon>metagenomes</taxon>
        <taxon>ecological metagenomes</taxon>
    </lineage>
</organism>
<dbReference type="GO" id="GO:0016616">
    <property type="term" value="F:oxidoreductase activity, acting on the CH-OH group of donors, NAD or NADP as acceptor"/>
    <property type="evidence" value="ECO:0007669"/>
    <property type="project" value="InterPro"/>
</dbReference>
<dbReference type="Gene3D" id="3.90.1820.10">
    <property type="entry name" value="AglA-like glucosidase"/>
    <property type="match status" value="1"/>
</dbReference>
<dbReference type="SUPFAM" id="SSF51735">
    <property type="entry name" value="NAD(P)-binding Rossmann-fold domains"/>
    <property type="match status" value="1"/>
</dbReference>
<dbReference type="EMBL" id="UINC01230732">
    <property type="protein sequence ID" value="SVE62983.1"/>
    <property type="molecule type" value="Genomic_DNA"/>
</dbReference>
<name>A0A383F2R4_9ZZZZ</name>
<dbReference type="Pfam" id="PF11975">
    <property type="entry name" value="Glyco_hydro_4C"/>
    <property type="match status" value="1"/>
</dbReference>
<comment type="cofactor">
    <cofactor evidence="1">
        <name>NAD(+)</name>
        <dbReference type="ChEBI" id="CHEBI:57540"/>
    </cofactor>
</comment>
<evidence type="ECO:0000256" key="7">
    <source>
        <dbReference type="ARBA" id="ARBA00023211"/>
    </source>
</evidence>
<dbReference type="PANTHER" id="PTHR32092">
    <property type="entry name" value="6-PHOSPHO-BETA-GLUCOSIDASE-RELATED"/>
    <property type="match status" value="1"/>
</dbReference>
<evidence type="ECO:0000256" key="4">
    <source>
        <dbReference type="ARBA" id="ARBA00022723"/>
    </source>
</evidence>
<dbReference type="AlphaFoldDB" id="A0A383F2R4"/>
<reference evidence="11" key="1">
    <citation type="submission" date="2018-05" db="EMBL/GenBank/DDBJ databases">
        <authorList>
            <person name="Lanie J.A."/>
            <person name="Ng W.-L."/>
            <person name="Kazmierczak K.M."/>
            <person name="Andrzejewski T.M."/>
            <person name="Davidsen T.M."/>
            <person name="Wayne K.J."/>
            <person name="Tettelin H."/>
            <person name="Glass J.I."/>
            <person name="Rusch D."/>
            <person name="Podicherti R."/>
            <person name="Tsui H.-C.T."/>
            <person name="Winkler M.E."/>
        </authorList>
    </citation>
    <scope>NUCLEOTIDE SEQUENCE</scope>
</reference>
<comment type="similarity">
    <text evidence="3">Belongs to the glycosyl hydrolase 4 family.</text>
</comment>
<evidence type="ECO:0000256" key="9">
    <source>
        <dbReference type="ARBA" id="ARBA00023295"/>
    </source>
</evidence>
<comment type="cofactor">
    <cofactor evidence="2">
        <name>Mn(2+)</name>
        <dbReference type="ChEBI" id="CHEBI:29035"/>
    </cofactor>
</comment>
<feature type="domain" description="Glycosyl hydrolase family 4 C-terminal" evidence="10">
    <location>
        <begin position="81"/>
        <end position="228"/>
    </location>
</feature>
<keyword evidence="5" id="KW-0378">Hydrolase</keyword>
<dbReference type="InterPro" id="IPR053715">
    <property type="entry name" value="GH4_Enzyme_sf"/>
</dbReference>
<accession>A0A383F2R4</accession>
<dbReference type="GO" id="GO:0046872">
    <property type="term" value="F:metal ion binding"/>
    <property type="evidence" value="ECO:0007669"/>
    <property type="project" value="UniProtKB-KW"/>
</dbReference>
<dbReference type="PRINTS" id="PR00732">
    <property type="entry name" value="GLHYDRLASE4"/>
</dbReference>
<feature type="non-terminal residue" evidence="11">
    <location>
        <position position="228"/>
    </location>
</feature>
<proteinExistence type="inferred from homology"/>
<dbReference type="InterPro" id="IPR015955">
    <property type="entry name" value="Lactate_DH/Glyco_Ohase_4_C"/>
</dbReference>
<dbReference type="GO" id="GO:0004553">
    <property type="term" value="F:hydrolase activity, hydrolyzing O-glycosyl compounds"/>
    <property type="evidence" value="ECO:0007669"/>
    <property type="project" value="InterPro"/>
</dbReference>
<evidence type="ECO:0000256" key="3">
    <source>
        <dbReference type="ARBA" id="ARBA00010141"/>
    </source>
</evidence>
<evidence type="ECO:0000256" key="8">
    <source>
        <dbReference type="ARBA" id="ARBA00023277"/>
    </source>
</evidence>
<protein>
    <recommendedName>
        <fullName evidence="10">Glycosyl hydrolase family 4 C-terminal domain-containing protein</fullName>
    </recommendedName>
</protein>